<dbReference type="PANTHER" id="PTHR37919:SF2">
    <property type="entry name" value="EXPERA DOMAIN-CONTAINING PROTEIN"/>
    <property type="match status" value="1"/>
</dbReference>
<accession>A0A1B8ABG0</accession>
<feature type="transmembrane region" description="Helical" evidence="2">
    <location>
        <begin position="224"/>
        <end position="245"/>
    </location>
</feature>
<reference evidence="3 4" key="1">
    <citation type="submission" date="2016-06" db="EMBL/GenBank/DDBJ databases">
        <title>Living apart together: crosstalk between the core and supernumerary genomes in a fungal plant pathogen.</title>
        <authorList>
            <person name="Vanheule A."/>
            <person name="Audenaert K."/>
            <person name="Warris S."/>
            <person name="Van De Geest H."/>
            <person name="Schijlen E."/>
            <person name="Hofte M."/>
            <person name="De Saeger S."/>
            <person name="Haesaert G."/>
            <person name="Waalwijk C."/>
            <person name="Van Der Lee T."/>
        </authorList>
    </citation>
    <scope>NUCLEOTIDE SEQUENCE [LARGE SCALE GENOMIC DNA]</scope>
    <source>
        <strain evidence="3 4">2516</strain>
    </source>
</reference>
<evidence type="ECO:0000313" key="3">
    <source>
        <dbReference type="EMBL" id="OBS17807.1"/>
    </source>
</evidence>
<keyword evidence="4" id="KW-1185">Reference proteome</keyword>
<dbReference type="STRING" id="36050.A0A1B8ABG0"/>
<dbReference type="EMBL" id="LYXU01000004">
    <property type="protein sequence ID" value="OBS17807.1"/>
    <property type="molecule type" value="Genomic_DNA"/>
</dbReference>
<keyword evidence="2" id="KW-1133">Transmembrane helix</keyword>
<evidence type="ECO:0000256" key="2">
    <source>
        <dbReference type="SAM" id="Phobius"/>
    </source>
</evidence>
<sequence>MVVTTRASSRGASVGPEFAPEFNTELPTIPSTPTTRKRSAAKASSSSSSNGGTTASAKKRRLSVQEPKKWNHAPSSATIFWLALSLPLVAWDSGYVLGRPHTMPGGQYQWPLYMPYALYGQIDHIYGLKAFEAKNGFTGAQSAMNVVEMILYFMYLWMIWRRADKITNKKEKKRRTVSGRSGALAVLIGFSAAVMTLSKTVLYWANEYFSEFGNISHNTPVDILTLWAIPNGMWLIFPTYMVYAFGRDILDGLTLASGQPVKQRTE</sequence>
<dbReference type="PANTHER" id="PTHR37919">
    <property type="entry name" value="PROTEIN CBG05606"/>
    <property type="match status" value="1"/>
</dbReference>
<protein>
    <recommendedName>
        <fullName evidence="5">EXPERA domain-containing protein</fullName>
    </recommendedName>
</protein>
<feature type="transmembrane region" description="Helical" evidence="2">
    <location>
        <begin position="70"/>
        <end position="91"/>
    </location>
</feature>
<feature type="region of interest" description="Disordered" evidence="1">
    <location>
        <begin position="1"/>
        <end position="69"/>
    </location>
</feature>
<feature type="transmembrane region" description="Helical" evidence="2">
    <location>
        <begin position="142"/>
        <end position="160"/>
    </location>
</feature>
<gene>
    <name evidence="3" type="ORF">FPOA_09537</name>
</gene>
<feature type="compositionally biased region" description="Low complexity" evidence="1">
    <location>
        <begin position="41"/>
        <end position="56"/>
    </location>
</feature>
<name>A0A1B8ABG0_FUSPO</name>
<feature type="transmembrane region" description="Helical" evidence="2">
    <location>
        <begin position="181"/>
        <end position="204"/>
    </location>
</feature>
<evidence type="ECO:0008006" key="5">
    <source>
        <dbReference type="Google" id="ProtNLM"/>
    </source>
</evidence>
<evidence type="ECO:0000256" key="1">
    <source>
        <dbReference type="SAM" id="MobiDB-lite"/>
    </source>
</evidence>
<comment type="caution">
    <text evidence="3">The sequence shown here is derived from an EMBL/GenBank/DDBJ whole genome shotgun (WGS) entry which is preliminary data.</text>
</comment>
<keyword evidence="2" id="KW-0812">Transmembrane</keyword>
<keyword evidence="2" id="KW-0472">Membrane</keyword>
<feature type="compositionally biased region" description="Polar residues" evidence="1">
    <location>
        <begin position="1"/>
        <end position="11"/>
    </location>
</feature>
<dbReference type="OMA" id="LHSPIWT"/>
<evidence type="ECO:0000313" key="4">
    <source>
        <dbReference type="Proteomes" id="UP000091967"/>
    </source>
</evidence>
<dbReference type="AlphaFoldDB" id="A0A1B8ABG0"/>
<proteinExistence type="predicted"/>
<organism evidence="3 4">
    <name type="scientific">Fusarium poae</name>
    <dbReference type="NCBI Taxonomy" id="36050"/>
    <lineage>
        <taxon>Eukaryota</taxon>
        <taxon>Fungi</taxon>
        <taxon>Dikarya</taxon>
        <taxon>Ascomycota</taxon>
        <taxon>Pezizomycotina</taxon>
        <taxon>Sordariomycetes</taxon>
        <taxon>Hypocreomycetidae</taxon>
        <taxon>Hypocreales</taxon>
        <taxon>Nectriaceae</taxon>
        <taxon>Fusarium</taxon>
    </lineage>
</organism>
<dbReference type="Proteomes" id="UP000091967">
    <property type="component" value="Unassembled WGS sequence"/>
</dbReference>